<sequence length="109" mass="11614">MGLFGHMRIHDSGIHPNSDNTDAPCTPSAPAILTATTNPTTTNDNPQPLPISPAHTAPATSTHVSAWSVTYESITRRLVNQCLELRHTVAAPASTVLIALAHLHTAWAY</sequence>
<protein>
    <submittedName>
        <fullName evidence="2 4">Uncharacterized protein</fullName>
    </submittedName>
</protein>
<keyword evidence="3" id="KW-1185">Reference proteome</keyword>
<name>A0A183SFG1_SCHSO</name>
<dbReference type="WBParaSite" id="SSLN_0000305901-mRNA-1">
    <property type="protein sequence ID" value="SSLN_0000305901-mRNA-1"/>
    <property type="gene ID" value="SSLN_0000305901"/>
</dbReference>
<accession>A0A183SFG1</accession>
<dbReference type="OrthoDB" id="6319864at2759"/>
<organism evidence="4">
    <name type="scientific">Schistocephalus solidus</name>
    <name type="common">Tapeworm</name>
    <dbReference type="NCBI Taxonomy" id="70667"/>
    <lineage>
        <taxon>Eukaryota</taxon>
        <taxon>Metazoa</taxon>
        <taxon>Spiralia</taxon>
        <taxon>Lophotrochozoa</taxon>
        <taxon>Platyhelminthes</taxon>
        <taxon>Cestoda</taxon>
        <taxon>Eucestoda</taxon>
        <taxon>Diphyllobothriidea</taxon>
        <taxon>Diphyllobothriidae</taxon>
        <taxon>Schistocephalus</taxon>
    </lineage>
</organism>
<reference evidence="4" key="1">
    <citation type="submission" date="2016-06" db="UniProtKB">
        <authorList>
            <consortium name="WormBaseParasite"/>
        </authorList>
    </citation>
    <scope>IDENTIFICATION</scope>
</reference>
<dbReference type="AlphaFoldDB" id="A0A183SFG1"/>
<feature type="region of interest" description="Disordered" evidence="1">
    <location>
        <begin position="12"/>
        <end position="48"/>
    </location>
</feature>
<evidence type="ECO:0000313" key="4">
    <source>
        <dbReference type="WBParaSite" id="SSLN_0000305901-mRNA-1"/>
    </source>
</evidence>
<dbReference type="EMBL" id="UYSU01032389">
    <property type="protein sequence ID" value="VDL89344.1"/>
    <property type="molecule type" value="Genomic_DNA"/>
</dbReference>
<proteinExistence type="predicted"/>
<evidence type="ECO:0000256" key="1">
    <source>
        <dbReference type="SAM" id="MobiDB-lite"/>
    </source>
</evidence>
<feature type="compositionally biased region" description="Low complexity" evidence="1">
    <location>
        <begin position="29"/>
        <end position="46"/>
    </location>
</feature>
<evidence type="ECO:0000313" key="2">
    <source>
        <dbReference type="EMBL" id="VDL89344.1"/>
    </source>
</evidence>
<reference evidence="2 3" key="2">
    <citation type="submission" date="2018-11" db="EMBL/GenBank/DDBJ databases">
        <authorList>
            <consortium name="Pathogen Informatics"/>
        </authorList>
    </citation>
    <scope>NUCLEOTIDE SEQUENCE [LARGE SCALE GENOMIC DNA]</scope>
    <source>
        <strain evidence="2 3">NST_G2</strain>
    </source>
</reference>
<dbReference type="Proteomes" id="UP000275846">
    <property type="component" value="Unassembled WGS sequence"/>
</dbReference>
<evidence type="ECO:0000313" key="3">
    <source>
        <dbReference type="Proteomes" id="UP000275846"/>
    </source>
</evidence>
<gene>
    <name evidence="2" type="ORF">SSLN_LOCUS2959</name>
</gene>